<protein>
    <submittedName>
        <fullName evidence="1">AlNc14C272G9972 protein</fullName>
    </submittedName>
</protein>
<dbReference type="HOGENOM" id="CLU_2296942_0_0_1"/>
<evidence type="ECO:0000313" key="1">
    <source>
        <dbReference type="EMBL" id="CCA25032.1"/>
    </source>
</evidence>
<dbReference type="AlphaFoldDB" id="F0WUF2"/>
<name>F0WUF2_9STRA</name>
<accession>F0WUF2</accession>
<reference evidence="1" key="1">
    <citation type="journal article" date="2011" name="PLoS Biol.">
        <title>Gene gain and loss during evolution of obligate parasitism in the white rust pathogen of Arabidopsis thaliana.</title>
        <authorList>
            <person name="Kemen E."/>
            <person name="Gardiner A."/>
            <person name="Schultz-Larsen T."/>
            <person name="Kemen A.C."/>
            <person name="Balmuth A.L."/>
            <person name="Robert-Seilaniantz A."/>
            <person name="Bailey K."/>
            <person name="Holub E."/>
            <person name="Studholme D.J."/>
            <person name="Maclean D."/>
            <person name="Jones J.D."/>
        </authorList>
    </citation>
    <scope>NUCLEOTIDE SEQUENCE</scope>
</reference>
<gene>
    <name evidence="1" type="primary">AlNc14C272G9972</name>
    <name evidence="1" type="ORF">ALNC14_111760</name>
</gene>
<organism evidence="1">
    <name type="scientific">Albugo laibachii Nc14</name>
    <dbReference type="NCBI Taxonomy" id="890382"/>
    <lineage>
        <taxon>Eukaryota</taxon>
        <taxon>Sar</taxon>
        <taxon>Stramenopiles</taxon>
        <taxon>Oomycota</taxon>
        <taxon>Peronosporomycetes</taxon>
        <taxon>Albuginales</taxon>
        <taxon>Albuginaceae</taxon>
        <taxon>Albugo</taxon>
    </lineage>
</organism>
<sequence length="101" mass="11860">MQYLKERIEKEAARSDMAEETFFSAYYLIDTQTSDASSQDDMSESLSSRDQEQCVMVHYPCAYFLQSLVKALGIELIRLHMKLADRAYENHKLRIQMDRLL</sequence>
<dbReference type="EMBL" id="FR824317">
    <property type="protein sequence ID" value="CCA25032.1"/>
    <property type="molecule type" value="Genomic_DNA"/>
</dbReference>
<proteinExistence type="predicted"/>
<reference evidence="1" key="2">
    <citation type="submission" date="2011-02" db="EMBL/GenBank/DDBJ databases">
        <authorList>
            <person name="MacLean D."/>
        </authorList>
    </citation>
    <scope>NUCLEOTIDE SEQUENCE</scope>
</reference>